<reference evidence="2" key="2">
    <citation type="journal article" date="2015" name="Data Brief">
        <title>Shoot transcriptome of the giant reed, Arundo donax.</title>
        <authorList>
            <person name="Barrero R.A."/>
            <person name="Guerrero F.D."/>
            <person name="Moolhuijzen P."/>
            <person name="Goolsby J.A."/>
            <person name="Tidwell J."/>
            <person name="Bellgard S.E."/>
            <person name="Bellgard M.I."/>
        </authorList>
    </citation>
    <scope>NUCLEOTIDE SEQUENCE</scope>
    <source>
        <tissue evidence="2">Shoot tissue taken approximately 20 cm above the soil surface</tissue>
    </source>
</reference>
<feature type="region of interest" description="Disordered" evidence="1">
    <location>
        <begin position="1"/>
        <end position="58"/>
    </location>
</feature>
<evidence type="ECO:0000313" key="2">
    <source>
        <dbReference type="EMBL" id="JAD18611.1"/>
    </source>
</evidence>
<organism evidence="2">
    <name type="scientific">Arundo donax</name>
    <name type="common">Giant reed</name>
    <name type="synonym">Donax arundinaceus</name>
    <dbReference type="NCBI Taxonomy" id="35708"/>
    <lineage>
        <taxon>Eukaryota</taxon>
        <taxon>Viridiplantae</taxon>
        <taxon>Streptophyta</taxon>
        <taxon>Embryophyta</taxon>
        <taxon>Tracheophyta</taxon>
        <taxon>Spermatophyta</taxon>
        <taxon>Magnoliopsida</taxon>
        <taxon>Liliopsida</taxon>
        <taxon>Poales</taxon>
        <taxon>Poaceae</taxon>
        <taxon>PACMAD clade</taxon>
        <taxon>Arundinoideae</taxon>
        <taxon>Arundineae</taxon>
        <taxon>Arundo</taxon>
    </lineage>
</organism>
<proteinExistence type="predicted"/>
<feature type="compositionally biased region" description="Basic residues" evidence="1">
    <location>
        <begin position="36"/>
        <end position="45"/>
    </location>
</feature>
<sequence>MGSASAQTMMELRSRRAKRGQIKVTKSYQEQSIHRDRSHARRRKEKQSMAEVEKTRRA</sequence>
<accession>A0A0A8XXQ9</accession>
<protein>
    <submittedName>
        <fullName evidence="2">Uncharacterized protein</fullName>
    </submittedName>
</protein>
<name>A0A0A8XXQ9_ARUDO</name>
<evidence type="ECO:0000256" key="1">
    <source>
        <dbReference type="SAM" id="MobiDB-lite"/>
    </source>
</evidence>
<dbReference type="EMBL" id="GBRH01279284">
    <property type="protein sequence ID" value="JAD18611.1"/>
    <property type="molecule type" value="Transcribed_RNA"/>
</dbReference>
<reference evidence="2" key="1">
    <citation type="submission" date="2014-09" db="EMBL/GenBank/DDBJ databases">
        <authorList>
            <person name="Magalhaes I.L.F."/>
            <person name="Oliveira U."/>
            <person name="Santos F.R."/>
            <person name="Vidigal T.H.D.A."/>
            <person name="Brescovit A.D."/>
            <person name="Santos A.J."/>
        </authorList>
    </citation>
    <scope>NUCLEOTIDE SEQUENCE</scope>
    <source>
        <tissue evidence="2">Shoot tissue taken approximately 20 cm above the soil surface</tissue>
    </source>
</reference>
<feature type="compositionally biased region" description="Basic and acidic residues" evidence="1">
    <location>
        <begin position="46"/>
        <end position="58"/>
    </location>
</feature>
<dbReference type="AlphaFoldDB" id="A0A0A8XXQ9"/>